<keyword evidence="2" id="KW-1185">Reference proteome</keyword>
<dbReference type="Proteomes" id="UP000183994">
    <property type="component" value="Unassembled WGS sequence"/>
</dbReference>
<reference evidence="2" key="1">
    <citation type="submission" date="2016-11" db="EMBL/GenBank/DDBJ databases">
        <authorList>
            <person name="Varghese N."/>
            <person name="Submissions S."/>
        </authorList>
    </citation>
    <scope>NUCLEOTIDE SEQUENCE [LARGE SCALE GENOMIC DNA]</scope>
    <source>
        <strain evidence="2">DSM 16219</strain>
    </source>
</reference>
<evidence type="ECO:0000313" key="2">
    <source>
        <dbReference type="Proteomes" id="UP000183994"/>
    </source>
</evidence>
<organism evidence="1 2">
    <name type="scientific">Desulfatibacillum alkenivorans DSM 16219</name>
    <dbReference type="NCBI Taxonomy" id="1121393"/>
    <lineage>
        <taxon>Bacteria</taxon>
        <taxon>Pseudomonadati</taxon>
        <taxon>Thermodesulfobacteriota</taxon>
        <taxon>Desulfobacteria</taxon>
        <taxon>Desulfobacterales</taxon>
        <taxon>Desulfatibacillaceae</taxon>
        <taxon>Desulfatibacillum</taxon>
    </lineage>
</organism>
<gene>
    <name evidence="1" type="ORF">SAMN02745216_00923</name>
</gene>
<proteinExistence type="predicted"/>
<dbReference type="AlphaFoldDB" id="A0A1M6FVS9"/>
<name>A0A1M6FVS9_9BACT</name>
<dbReference type="EMBL" id="FQZU01000003">
    <property type="protein sequence ID" value="SHJ01710.1"/>
    <property type="molecule type" value="Genomic_DNA"/>
</dbReference>
<evidence type="ECO:0000313" key="1">
    <source>
        <dbReference type="EMBL" id="SHJ01710.1"/>
    </source>
</evidence>
<dbReference type="OrthoDB" id="9891938at2"/>
<sequence>MHKTLNYRLVPVLLLAALVVLLSVTGGCVKKSEVTWADGEYANPNDEVTVEKVLALCPPVPAPVEEPKLAPAPVPVPLPEPTAKYTPKPKPVVVPVIPGLRTDRRSYLIPNPDETAYEDFGLCAYTLLPHMYPSQNSGIYNRYVKMHQAFKNVPQFEKQERKGPDEVNVLYWNLKRQAFSENAYKIFDMSHGFYVQNYDYQRAKGFLDQCNLNQSGGPYIIAARGQLTGMSGSDPDQQELLVIDLSRVHEDAFKGVVASFFHRVLKNQFTWKDHFELDRIQAAVSGPASGQKPDVYLLKWVNGSYAVAK</sequence>
<dbReference type="PROSITE" id="PS51257">
    <property type="entry name" value="PROKAR_LIPOPROTEIN"/>
    <property type="match status" value="1"/>
</dbReference>
<protein>
    <submittedName>
        <fullName evidence="1">Uncharacterized protein</fullName>
    </submittedName>
</protein>
<dbReference type="RefSeq" id="WP_073473407.1">
    <property type="nucleotide sequence ID" value="NZ_FQZU01000003.1"/>
</dbReference>
<accession>A0A1M6FVS9</accession>